<proteinExistence type="inferred from homology"/>
<comment type="caution">
    <text evidence="7">The sequence shown here is derived from an EMBL/GenBank/DDBJ whole genome shotgun (WGS) entry which is preliminary data.</text>
</comment>
<comment type="subcellular location">
    <subcellularLocation>
        <location evidence="1">Membrane</location>
        <topology evidence="1">Multi-pass membrane protein</topology>
    </subcellularLocation>
</comment>
<dbReference type="GO" id="GO:0016020">
    <property type="term" value="C:membrane"/>
    <property type="evidence" value="ECO:0007669"/>
    <property type="project" value="UniProtKB-SubCell"/>
</dbReference>
<dbReference type="Pfam" id="PF01554">
    <property type="entry name" value="MatE"/>
    <property type="match status" value="2"/>
</dbReference>
<feature type="transmembrane region" description="Helical" evidence="6">
    <location>
        <begin position="146"/>
        <end position="167"/>
    </location>
</feature>
<feature type="transmembrane region" description="Helical" evidence="6">
    <location>
        <begin position="431"/>
        <end position="450"/>
    </location>
</feature>
<sequence length="485" mass="53168">MALENLTEKLLSLPSKQDERLCTRVWTESKKMWVVAGPAIFTRFSTIGVLGITQAFLGHVGTTELAGFALSNVMDSLAVGILLGMASALETLCGQSYGAKQYHMLGIYLQRSWIILLATAIIILPLFIFISPLMCLLGQDPLISDVAGLISLWFISVVFSNVFSFTFQMYLQSQSKNSVISYFSLISITLHVILSWVSVIKLHWGISGAMASMAIALWIPVIGQFAYVLCGGCPQTWKGFTRSAFSDLWPIVKLSLSSGAMICLELWYESILVLMAGYMENAEVALNALSICFNISVWEIMISLGFLAATGVRVANELGAGNAKAAKFSIVIATATSTFIGFAVILIFLCFRRSIAYLFTINDVVADVVLDLTPLLVLNLFLNSIQPVLLGAAIGAGWQNLVAYVNIACYFIVGVPVGVILGYLTGYGVKGIWMGMNFGILIQTMVLLFITWRIDWDKEVATAKARVNEWFLPESTEICHRNEDI</sequence>
<dbReference type="Proteomes" id="UP001151287">
    <property type="component" value="Unassembled WGS sequence"/>
</dbReference>
<accession>A0A9Q0CGE1</accession>
<evidence type="ECO:0000256" key="6">
    <source>
        <dbReference type="RuleBase" id="RU004914"/>
    </source>
</evidence>
<feature type="transmembrane region" description="Helical" evidence="6">
    <location>
        <begin position="330"/>
        <end position="355"/>
    </location>
</feature>
<dbReference type="GO" id="GO:0015297">
    <property type="term" value="F:antiporter activity"/>
    <property type="evidence" value="ECO:0007669"/>
    <property type="project" value="InterPro"/>
</dbReference>
<feature type="transmembrane region" description="Helical" evidence="6">
    <location>
        <begin position="401"/>
        <end position="425"/>
    </location>
</feature>
<keyword evidence="5 6" id="KW-0472">Membrane</keyword>
<dbReference type="CDD" id="cd13132">
    <property type="entry name" value="MATE_eukaryotic"/>
    <property type="match status" value="1"/>
</dbReference>
<gene>
    <name evidence="7" type="ORF">LUZ63_010061</name>
</gene>
<dbReference type="EMBL" id="JAMQYH010000003">
    <property type="protein sequence ID" value="KAJ1693363.1"/>
    <property type="molecule type" value="Genomic_DNA"/>
</dbReference>
<keyword evidence="3 6" id="KW-0812">Transmembrane</keyword>
<dbReference type="InterPro" id="IPR045069">
    <property type="entry name" value="MATE_euk"/>
</dbReference>
<feature type="transmembrane region" description="Helical" evidence="6">
    <location>
        <begin position="113"/>
        <end position="134"/>
    </location>
</feature>
<keyword evidence="8" id="KW-1185">Reference proteome</keyword>
<feature type="transmembrane region" description="Helical" evidence="6">
    <location>
        <begin position="179"/>
        <end position="200"/>
    </location>
</feature>
<feature type="transmembrane region" description="Helical" evidence="6">
    <location>
        <begin position="33"/>
        <end position="57"/>
    </location>
</feature>
<protein>
    <recommendedName>
        <fullName evidence="6">Protein DETOXIFICATION</fullName>
    </recommendedName>
    <alternativeName>
        <fullName evidence="6">Multidrug and toxic compound extrusion protein</fullName>
    </alternativeName>
</protein>
<name>A0A9Q0CGE1_9POAL</name>
<dbReference type="PANTHER" id="PTHR11206">
    <property type="entry name" value="MULTIDRUG RESISTANCE PROTEIN"/>
    <property type="match status" value="1"/>
</dbReference>
<dbReference type="OrthoDB" id="663566at2759"/>
<dbReference type="AlphaFoldDB" id="A0A9Q0CGE1"/>
<feature type="transmembrane region" description="Helical" evidence="6">
    <location>
        <begin position="375"/>
        <end position="394"/>
    </location>
</feature>
<dbReference type="NCBIfam" id="TIGR00797">
    <property type="entry name" value="matE"/>
    <property type="match status" value="1"/>
</dbReference>
<dbReference type="GO" id="GO:1990961">
    <property type="term" value="P:xenobiotic detoxification by transmembrane export across the plasma membrane"/>
    <property type="evidence" value="ECO:0007669"/>
    <property type="project" value="InterPro"/>
</dbReference>
<feature type="transmembrane region" description="Helical" evidence="6">
    <location>
        <begin position="206"/>
        <end position="230"/>
    </location>
</feature>
<evidence type="ECO:0000256" key="5">
    <source>
        <dbReference type="ARBA" id="ARBA00023136"/>
    </source>
</evidence>
<reference evidence="7" key="1">
    <citation type="journal article" date="2022" name="Cell">
        <title>Repeat-based holocentromeres influence genome architecture and karyotype evolution.</title>
        <authorList>
            <person name="Hofstatter P.G."/>
            <person name="Thangavel G."/>
            <person name="Lux T."/>
            <person name="Neumann P."/>
            <person name="Vondrak T."/>
            <person name="Novak P."/>
            <person name="Zhang M."/>
            <person name="Costa L."/>
            <person name="Castellani M."/>
            <person name="Scott A."/>
            <person name="Toegelov H."/>
            <person name="Fuchs J."/>
            <person name="Mata-Sucre Y."/>
            <person name="Dias Y."/>
            <person name="Vanzela A.L.L."/>
            <person name="Huettel B."/>
            <person name="Almeida C.C.S."/>
            <person name="Simkova H."/>
            <person name="Souza G."/>
            <person name="Pedrosa-Harand A."/>
            <person name="Macas J."/>
            <person name="Mayer K.F.X."/>
            <person name="Houben A."/>
            <person name="Marques A."/>
        </authorList>
    </citation>
    <scope>NUCLEOTIDE SEQUENCE</scope>
    <source>
        <strain evidence="7">RhyBre1mFocal</strain>
    </source>
</reference>
<evidence type="ECO:0000256" key="3">
    <source>
        <dbReference type="ARBA" id="ARBA00022692"/>
    </source>
</evidence>
<evidence type="ECO:0000256" key="1">
    <source>
        <dbReference type="ARBA" id="ARBA00004141"/>
    </source>
</evidence>
<dbReference type="GO" id="GO:0042910">
    <property type="term" value="F:xenobiotic transmembrane transporter activity"/>
    <property type="evidence" value="ECO:0007669"/>
    <property type="project" value="InterPro"/>
</dbReference>
<feature type="transmembrane region" description="Helical" evidence="6">
    <location>
        <begin position="288"/>
        <end position="309"/>
    </location>
</feature>
<keyword evidence="4 6" id="KW-1133">Transmembrane helix</keyword>
<comment type="similarity">
    <text evidence="2 6">Belongs to the multi antimicrobial extrusion (MATE) (TC 2.A.66.1) family.</text>
</comment>
<evidence type="ECO:0000313" key="8">
    <source>
        <dbReference type="Proteomes" id="UP001151287"/>
    </source>
</evidence>
<dbReference type="InterPro" id="IPR002528">
    <property type="entry name" value="MATE_fam"/>
</dbReference>
<organism evidence="7 8">
    <name type="scientific">Rhynchospora breviuscula</name>
    <dbReference type="NCBI Taxonomy" id="2022672"/>
    <lineage>
        <taxon>Eukaryota</taxon>
        <taxon>Viridiplantae</taxon>
        <taxon>Streptophyta</taxon>
        <taxon>Embryophyta</taxon>
        <taxon>Tracheophyta</taxon>
        <taxon>Spermatophyta</taxon>
        <taxon>Magnoliopsida</taxon>
        <taxon>Liliopsida</taxon>
        <taxon>Poales</taxon>
        <taxon>Cyperaceae</taxon>
        <taxon>Cyperoideae</taxon>
        <taxon>Rhynchosporeae</taxon>
        <taxon>Rhynchospora</taxon>
    </lineage>
</organism>
<evidence type="ECO:0000313" key="7">
    <source>
        <dbReference type="EMBL" id="KAJ1693363.1"/>
    </source>
</evidence>
<evidence type="ECO:0000256" key="2">
    <source>
        <dbReference type="ARBA" id="ARBA00010199"/>
    </source>
</evidence>
<evidence type="ECO:0000256" key="4">
    <source>
        <dbReference type="ARBA" id="ARBA00022989"/>
    </source>
</evidence>
<feature type="transmembrane region" description="Helical" evidence="6">
    <location>
        <begin position="69"/>
        <end position="92"/>
    </location>
</feature>